<evidence type="ECO:0000313" key="5">
    <source>
        <dbReference type="EMBL" id="CAA7049992.1"/>
    </source>
</evidence>
<dbReference type="PANTHER" id="PTHR33018:SF34">
    <property type="entry name" value="OS02G0472350 PROTEIN"/>
    <property type="match status" value="1"/>
</dbReference>
<feature type="domain" description="DUF8039" evidence="4">
    <location>
        <begin position="472"/>
        <end position="553"/>
    </location>
</feature>
<dbReference type="InterPro" id="IPR004252">
    <property type="entry name" value="Probable_transposase_24"/>
</dbReference>
<evidence type="ECO:0008006" key="7">
    <source>
        <dbReference type="Google" id="ProtNLM"/>
    </source>
</evidence>
<evidence type="ECO:0000256" key="1">
    <source>
        <dbReference type="SAM" id="Coils"/>
    </source>
</evidence>
<feature type="domain" description="Transposase Tnp1/En/Spm-like" evidence="3">
    <location>
        <begin position="376"/>
        <end position="439"/>
    </location>
</feature>
<feature type="region of interest" description="Disordered" evidence="2">
    <location>
        <begin position="278"/>
        <end position="298"/>
    </location>
</feature>
<dbReference type="Pfam" id="PF26133">
    <property type="entry name" value="DUF8039"/>
    <property type="match status" value="1"/>
</dbReference>
<keyword evidence="6" id="KW-1185">Reference proteome</keyword>
<name>A0A6D2K6V3_9BRAS</name>
<sequence>MRLTKKATKKRGKCVDDEPEYIGHEEGQPAGEGTEPQVGTEEDPLSHTNASDVDADIVQPLVKKRRGPTKMKDIAKDPNARIRVDFTEFGEPCGKGSVKLSSYLGPLVREHVPINIADWRKIGAERQTVLWKSVQARFELDTETEETIVMRQMGCIWRSSKSRLVEHINLAKNNAERMKLRPKNISTVEWRKFIKEKTSEEFKVLSEKYKEIRRKQIPHTCSRKGMVRLAEDLKKESSDASDVTRLKVWVRSRTKKDGTAVNTKAADTIKKASELVESKTPAATNPKQDLLSQVLGPDNPGRLRAMGRGMSMSKYNCFQMKSKYMTEMQQQQMHLQQQVHDLQETLAKMRNQRSEPEVGENSAPRSVNKKAHPKCILYDWSGSDAKVAEGRILSSDPEDFINDIPLGPNSLKVLVEDGIDADAFLWRPAPDMSYISQAVGGIIAWPSNFVVTIDHDEEPEDIALKSPNSSSTNLCKLMDWTTNDEAFVAEGRWHSSDPKALVNGLPLGPSAVKVFVDVAINPDTFLWRPTAELTNLEDSLKSFVAWPLNRVHFCEEMLETPNSNSPVEATTVTPSAPM</sequence>
<evidence type="ECO:0000256" key="2">
    <source>
        <dbReference type="SAM" id="MobiDB-lite"/>
    </source>
</evidence>
<dbReference type="Pfam" id="PF03004">
    <property type="entry name" value="Transposase_24"/>
    <property type="match status" value="1"/>
</dbReference>
<evidence type="ECO:0000259" key="4">
    <source>
        <dbReference type="Pfam" id="PF26133"/>
    </source>
</evidence>
<dbReference type="AlphaFoldDB" id="A0A6D2K6V3"/>
<dbReference type="Proteomes" id="UP000467841">
    <property type="component" value="Unassembled WGS sequence"/>
</dbReference>
<dbReference type="OrthoDB" id="1111607at2759"/>
<feature type="compositionally biased region" description="Basic residues" evidence="2">
    <location>
        <begin position="1"/>
        <end position="12"/>
    </location>
</feature>
<evidence type="ECO:0000313" key="6">
    <source>
        <dbReference type="Proteomes" id="UP000467841"/>
    </source>
</evidence>
<gene>
    <name evidence="5" type="ORF">MERR_LOCUS37227</name>
</gene>
<proteinExistence type="predicted"/>
<feature type="compositionally biased region" description="Polar residues" evidence="2">
    <location>
        <begin position="281"/>
        <end position="291"/>
    </location>
</feature>
<dbReference type="EMBL" id="CACVBM020001434">
    <property type="protein sequence ID" value="CAA7049992.1"/>
    <property type="molecule type" value="Genomic_DNA"/>
</dbReference>
<dbReference type="InterPro" id="IPR058352">
    <property type="entry name" value="DUF8039"/>
</dbReference>
<feature type="compositionally biased region" description="Basic and acidic residues" evidence="2">
    <location>
        <begin position="13"/>
        <end position="27"/>
    </location>
</feature>
<keyword evidence="1" id="KW-0175">Coiled coil</keyword>
<organism evidence="5 6">
    <name type="scientific">Microthlaspi erraticum</name>
    <dbReference type="NCBI Taxonomy" id="1685480"/>
    <lineage>
        <taxon>Eukaryota</taxon>
        <taxon>Viridiplantae</taxon>
        <taxon>Streptophyta</taxon>
        <taxon>Embryophyta</taxon>
        <taxon>Tracheophyta</taxon>
        <taxon>Spermatophyta</taxon>
        <taxon>Magnoliopsida</taxon>
        <taxon>eudicotyledons</taxon>
        <taxon>Gunneridae</taxon>
        <taxon>Pentapetalae</taxon>
        <taxon>rosids</taxon>
        <taxon>malvids</taxon>
        <taxon>Brassicales</taxon>
        <taxon>Brassicaceae</taxon>
        <taxon>Coluteocarpeae</taxon>
        <taxon>Microthlaspi</taxon>
    </lineage>
</organism>
<reference evidence="5" key="1">
    <citation type="submission" date="2020-01" db="EMBL/GenBank/DDBJ databases">
        <authorList>
            <person name="Mishra B."/>
        </authorList>
    </citation>
    <scope>NUCLEOTIDE SEQUENCE [LARGE SCALE GENOMIC DNA]</scope>
</reference>
<dbReference type="Pfam" id="PF03017">
    <property type="entry name" value="Transposase_23"/>
    <property type="match status" value="1"/>
</dbReference>
<feature type="coiled-coil region" evidence="1">
    <location>
        <begin position="325"/>
        <end position="352"/>
    </location>
</feature>
<dbReference type="InterPro" id="IPR004264">
    <property type="entry name" value="Transposase_23"/>
</dbReference>
<comment type="caution">
    <text evidence="5">The sequence shown here is derived from an EMBL/GenBank/DDBJ whole genome shotgun (WGS) entry which is preliminary data.</text>
</comment>
<feature type="region of interest" description="Disordered" evidence="2">
    <location>
        <begin position="1"/>
        <end position="49"/>
    </location>
</feature>
<evidence type="ECO:0000259" key="3">
    <source>
        <dbReference type="Pfam" id="PF03017"/>
    </source>
</evidence>
<accession>A0A6D2K6V3</accession>
<dbReference type="PANTHER" id="PTHR33018">
    <property type="entry name" value="OS10G0338966 PROTEIN-RELATED"/>
    <property type="match status" value="1"/>
</dbReference>
<protein>
    <recommendedName>
        <fullName evidence="7">Transposase Tnp1/En/Spm-like domain-containing protein</fullName>
    </recommendedName>
</protein>